<reference evidence="2 3" key="1">
    <citation type="submission" date="2019-03" db="EMBL/GenBank/DDBJ databases">
        <title>First draft genome of Liparis tanakae, snailfish: a comprehensive survey of snailfish specific genes.</title>
        <authorList>
            <person name="Kim W."/>
            <person name="Song I."/>
            <person name="Jeong J.-H."/>
            <person name="Kim D."/>
            <person name="Kim S."/>
            <person name="Ryu S."/>
            <person name="Song J.Y."/>
            <person name="Lee S.K."/>
        </authorList>
    </citation>
    <scope>NUCLEOTIDE SEQUENCE [LARGE SCALE GENOMIC DNA]</scope>
    <source>
        <tissue evidence="2">Muscle</tissue>
    </source>
</reference>
<dbReference type="EMBL" id="SRLO01000095">
    <property type="protein sequence ID" value="TNN76187.1"/>
    <property type="molecule type" value="Genomic_DNA"/>
</dbReference>
<keyword evidence="1" id="KW-0472">Membrane</keyword>
<accession>A0A4Z2IE54</accession>
<keyword evidence="3" id="KW-1185">Reference proteome</keyword>
<dbReference type="Proteomes" id="UP000314294">
    <property type="component" value="Unassembled WGS sequence"/>
</dbReference>
<sequence>MVTGFSMNLRNSASHWAPTAPSTTRWSQLSVTDIMLATFPSLALAASAVTSLLMAASPLTWALKTMGVMRPLGVLTATLRSTTWFLETV</sequence>
<name>A0A4Z2IE54_9TELE</name>
<protein>
    <submittedName>
        <fullName evidence="2">Uncharacterized protein</fullName>
    </submittedName>
</protein>
<proteinExistence type="predicted"/>
<gene>
    <name evidence="2" type="ORF">EYF80_013475</name>
</gene>
<keyword evidence="1" id="KW-0812">Transmembrane</keyword>
<comment type="caution">
    <text evidence="2">The sequence shown here is derived from an EMBL/GenBank/DDBJ whole genome shotgun (WGS) entry which is preliminary data.</text>
</comment>
<keyword evidence="1" id="KW-1133">Transmembrane helix</keyword>
<evidence type="ECO:0000256" key="1">
    <source>
        <dbReference type="SAM" id="Phobius"/>
    </source>
</evidence>
<organism evidence="2 3">
    <name type="scientific">Liparis tanakae</name>
    <name type="common">Tanaka's snailfish</name>
    <dbReference type="NCBI Taxonomy" id="230148"/>
    <lineage>
        <taxon>Eukaryota</taxon>
        <taxon>Metazoa</taxon>
        <taxon>Chordata</taxon>
        <taxon>Craniata</taxon>
        <taxon>Vertebrata</taxon>
        <taxon>Euteleostomi</taxon>
        <taxon>Actinopterygii</taxon>
        <taxon>Neopterygii</taxon>
        <taxon>Teleostei</taxon>
        <taxon>Neoteleostei</taxon>
        <taxon>Acanthomorphata</taxon>
        <taxon>Eupercaria</taxon>
        <taxon>Perciformes</taxon>
        <taxon>Cottioidei</taxon>
        <taxon>Cottales</taxon>
        <taxon>Liparidae</taxon>
        <taxon>Liparis</taxon>
    </lineage>
</organism>
<feature type="transmembrane region" description="Helical" evidence="1">
    <location>
        <begin position="34"/>
        <end position="56"/>
    </location>
</feature>
<dbReference type="AlphaFoldDB" id="A0A4Z2IE54"/>
<evidence type="ECO:0000313" key="3">
    <source>
        <dbReference type="Proteomes" id="UP000314294"/>
    </source>
</evidence>
<evidence type="ECO:0000313" key="2">
    <source>
        <dbReference type="EMBL" id="TNN76187.1"/>
    </source>
</evidence>